<dbReference type="GO" id="GO:0008747">
    <property type="term" value="F:N-acetylneuraminate lyase activity"/>
    <property type="evidence" value="ECO:0007669"/>
    <property type="project" value="TreeGrafter"/>
</dbReference>
<dbReference type="RefSeq" id="WP_074238318.1">
    <property type="nucleotide sequence ID" value="NZ_FSRA01000001.1"/>
</dbReference>
<evidence type="ECO:0000256" key="3">
    <source>
        <dbReference type="PIRSR" id="PIRSR001365-1"/>
    </source>
</evidence>
<dbReference type="Pfam" id="PF00701">
    <property type="entry name" value="DHDPS"/>
    <property type="match status" value="1"/>
</dbReference>
<organism evidence="4 5">
    <name type="scientific">Chitinophaga niabensis</name>
    <dbReference type="NCBI Taxonomy" id="536979"/>
    <lineage>
        <taxon>Bacteria</taxon>
        <taxon>Pseudomonadati</taxon>
        <taxon>Bacteroidota</taxon>
        <taxon>Chitinophagia</taxon>
        <taxon>Chitinophagales</taxon>
        <taxon>Chitinophagaceae</taxon>
        <taxon>Chitinophaga</taxon>
    </lineage>
</organism>
<dbReference type="PANTHER" id="PTHR42849">
    <property type="entry name" value="N-ACETYLNEURAMINATE LYASE"/>
    <property type="match status" value="1"/>
</dbReference>
<dbReference type="STRING" id="536979.SAMN04488055_1155"/>
<accession>A0A1N6DXH9</accession>
<gene>
    <name evidence="4" type="ORF">SAMN04488055_1155</name>
</gene>
<dbReference type="GO" id="GO:0005829">
    <property type="term" value="C:cytosol"/>
    <property type="evidence" value="ECO:0007669"/>
    <property type="project" value="TreeGrafter"/>
</dbReference>
<dbReference type="GO" id="GO:0019262">
    <property type="term" value="P:N-acetylneuraminate catabolic process"/>
    <property type="evidence" value="ECO:0007669"/>
    <property type="project" value="TreeGrafter"/>
</dbReference>
<reference evidence="4 5" key="1">
    <citation type="submission" date="2016-11" db="EMBL/GenBank/DDBJ databases">
        <authorList>
            <person name="Jaros S."/>
            <person name="Januszkiewicz K."/>
            <person name="Wedrychowicz H."/>
        </authorList>
    </citation>
    <scope>NUCLEOTIDE SEQUENCE [LARGE SCALE GENOMIC DNA]</scope>
    <source>
        <strain evidence="4 5">DSM 24787</strain>
    </source>
</reference>
<dbReference type="PIRSF" id="PIRSF001365">
    <property type="entry name" value="DHDPS"/>
    <property type="match status" value="1"/>
</dbReference>
<sequence length="312" mass="35065">MKVLSANGIYGNWATLLLPLNNDDSINYAQLEQEIDTLIAYEVDGIYSNGTAGEFYNQTEEEFDKVNTLLAAKCNAAGMPFQVGCSHMSPEISRERLKRAKALQPSAIQIILPDWFIPTMPEIIDYLKVMAEVAAPIGLVLYNPPHSKKKLLPKDFKEILDAGIPLVGCKVPGGDEQWYEEMKQLPVPFSVFIPGHHLATGVSRGAHGAYSNVACLNPLFAQQWYNSIKRGEPAAFELETRIQQFMNDCIVPYIRDKGYANQAVDKFMAAVGAWSPISTRLRWPYRWIPEEDVALVREQCRQILPEVFNVTK</sequence>
<dbReference type="PANTHER" id="PTHR42849:SF1">
    <property type="entry name" value="N-ACETYLNEURAMINATE LYASE"/>
    <property type="match status" value="1"/>
</dbReference>
<keyword evidence="1 2" id="KW-0456">Lyase</keyword>
<evidence type="ECO:0000256" key="2">
    <source>
        <dbReference type="PIRNR" id="PIRNR001365"/>
    </source>
</evidence>
<dbReference type="OrthoDB" id="9778880at2"/>
<dbReference type="Proteomes" id="UP000185003">
    <property type="component" value="Unassembled WGS sequence"/>
</dbReference>
<proteinExistence type="inferred from homology"/>
<dbReference type="EMBL" id="FSRA01000001">
    <property type="protein sequence ID" value="SIN75498.1"/>
    <property type="molecule type" value="Genomic_DNA"/>
</dbReference>
<evidence type="ECO:0000256" key="1">
    <source>
        <dbReference type="ARBA" id="ARBA00023239"/>
    </source>
</evidence>
<dbReference type="CDD" id="cd00408">
    <property type="entry name" value="DHDPS-like"/>
    <property type="match status" value="1"/>
</dbReference>
<feature type="active site" description="Schiff-base intermediate with substrate" evidence="3">
    <location>
        <position position="170"/>
    </location>
</feature>
<dbReference type="InterPro" id="IPR013785">
    <property type="entry name" value="Aldolase_TIM"/>
</dbReference>
<dbReference type="SMART" id="SM01130">
    <property type="entry name" value="DHDPS"/>
    <property type="match status" value="1"/>
</dbReference>
<evidence type="ECO:0000313" key="5">
    <source>
        <dbReference type="Proteomes" id="UP000185003"/>
    </source>
</evidence>
<dbReference type="InterPro" id="IPR002220">
    <property type="entry name" value="DapA-like"/>
</dbReference>
<feature type="active site" description="Proton donor/acceptor" evidence="3">
    <location>
        <position position="142"/>
    </location>
</feature>
<comment type="similarity">
    <text evidence="2">Belongs to the DapA family.</text>
</comment>
<dbReference type="AlphaFoldDB" id="A0A1N6DXH9"/>
<keyword evidence="5" id="KW-1185">Reference proteome</keyword>
<dbReference type="Gene3D" id="3.20.20.70">
    <property type="entry name" value="Aldolase class I"/>
    <property type="match status" value="1"/>
</dbReference>
<name>A0A1N6DXH9_9BACT</name>
<protein>
    <submittedName>
        <fullName evidence="4">Dihydrodipicolinate synthase/N-acetylneuraminate lyase</fullName>
    </submittedName>
</protein>
<dbReference type="SUPFAM" id="SSF51569">
    <property type="entry name" value="Aldolase"/>
    <property type="match status" value="1"/>
</dbReference>
<evidence type="ECO:0000313" key="4">
    <source>
        <dbReference type="EMBL" id="SIN75498.1"/>
    </source>
</evidence>